<sequence length="14" mass="1618">MVVQVCIVLKVMQK</sequence>
<dbReference type="EMBL" id="GBRH01231026">
    <property type="protein sequence ID" value="JAD66869.1"/>
    <property type="molecule type" value="Transcribed_RNA"/>
</dbReference>
<proteinExistence type="predicted"/>
<protein>
    <submittedName>
        <fullName evidence="1">Uncharacterized protein</fullName>
    </submittedName>
</protein>
<reference evidence="1" key="1">
    <citation type="submission" date="2014-09" db="EMBL/GenBank/DDBJ databases">
        <authorList>
            <person name="Magalhaes I.L.F."/>
            <person name="Oliveira U."/>
            <person name="Santos F.R."/>
            <person name="Vidigal T.H.D.A."/>
            <person name="Brescovit A.D."/>
            <person name="Santos A.J."/>
        </authorList>
    </citation>
    <scope>NUCLEOTIDE SEQUENCE</scope>
    <source>
        <tissue evidence="1">Shoot tissue taken approximately 20 cm above the soil surface</tissue>
    </source>
</reference>
<name>A0A0A9BS36_ARUDO</name>
<organism evidence="1">
    <name type="scientific">Arundo donax</name>
    <name type="common">Giant reed</name>
    <name type="synonym">Donax arundinaceus</name>
    <dbReference type="NCBI Taxonomy" id="35708"/>
    <lineage>
        <taxon>Eukaryota</taxon>
        <taxon>Viridiplantae</taxon>
        <taxon>Streptophyta</taxon>
        <taxon>Embryophyta</taxon>
        <taxon>Tracheophyta</taxon>
        <taxon>Spermatophyta</taxon>
        <taxon>Magnoliopsida</taxon>
        <taxon>Liliopsida</taxon>
        <taxon>Poales</taxon>
        <taxon>Poaceae</taxon>
        <taxon>PACMAD clade</taxon>
        <taxon>Arundinoideae</taxon>
        <taxon>Arundineae</taxon>
        <taxon>Arundo</taxon>
    </lineage>
</organism>
<evidence type="ECO:0000313" key="1">
    <source>
        <dbReference type="EMBL" id="JAD66869.1"/>
    </source>
</evidence>
<accession>A0A0A9BS36</accession>
<reference evidence="1" key="2">
    <citation type="journal article" date="2015" name="Data Brief">
        <title>Shoot transcriptome of the giant reed, Arundo donax.</title>
        <authorList>
            <person name="Barrero R.A."/>
            <person name="Guerrero F.D."/>
            <person name="Moolhuijzen P."/>
            <person name="Goolsby J.A."/>
            <person name="Tidwell J."/>
            <person name="Bellgard S.E."/>
            <person name="Bellgard M.I."/>
        </authorList>
    </citation>
    <scope>NUCLEOTIDE SEQUENCE</scope>
    <source>
        <tissue evidence="1">Shoot tissue taken approximately 20 cm above the soil surface</tissue>
    </source>
</reference>